<sequence length="248" mass="28898">MSNILIIKHGSLGDIAQISGVIRDIRETYNKEKIFILTTAPYVELLSRCPYVDGVLIDKRLPRWNILYLLKLRKMIKKFNFSYVYDLQNSLRTSFYRKYLFNISNWSSTKTTLKKGTKKSDFDHSPVLERFKFQLDNSNIKTKYSLKPDFSWACLDVDQIVNKFFGNKFILIFPFSSPQLSHKQWPYYNELIKIIKSKHTDFEIVIAPASNEMEEAKKINATLITNNNKALNIMELAGLIKKSSFVVA</sequence>
<dbReference type="SUPFAM" id="SSF53756">
    <property type="entry name" value="UDP-Glycosyltransferase/glycogen phosphorylase"/>
    <property type="match status" value="1"/>
</dbReference>
<dbReference type="GO" id="GO:0009244">
    <property type="term" value="P:lipopolysaccharide core region biosynthetic process"/>
    <property type="evidence" value="ECO:0007669"/>
    <property type="project" value="TreeGrafter"/>
</dbReference>
<dbReference type="InterPro" id="IPR002201">
    <property type="entry name" value="Glyco_trans_9"/>
</dbReference>
<name>A0A382K9A3_9ZZZZ</name>
<keyword evidence="2" id="KW-0808">Transferase</keyword>
<protein>
    <submittedName>
        <fullName evidence="3">Uncharacterized protein</fullName>
    </submittedName>
</protein>
<dbReference type="AlphaFoldDB" id="A0A382K9A3"/>
<dbReference type="Gene3D" id="3.40.50.2000">
    <property type="entry name" value="Glycogen Phosphorylase B"/>
    <property type="match status" value="2"/>
</dbReference>
<dbReference type="GO" id="GO:0005829">
    <property type="term" value="C:cytosol"/>
    <property type="evidence" value="ECO:0007669"/>
    <property type="project" value="TreeGrafter"/>
</dbReference>
<proteinExistence type="predicted"/>
<accession>A0A382K9A3</accession>
<dbReference type="PANTHER" id="PTHR30160">
    <property type="entry name" value="TETRAACYLDISACCHARIDE 4'-KINASE-RELATED"/>
    <property type="match status" value="1"/>
</dbReference>
<dbReference type="EMBL" id="UINC01078685">
    <property type="protein sequence ID" value="SVC20002.1"/>
    <property type="molecule type" value="Genomic_DNA"/>
</dbReference>
<evidence type="ECO:0000256" key="1">
    <source>
        <dbReference type="ARBA" id="ARBA00022676"/>
    </source>
</evidence>
<keyword evidence="1" id="KW-0328">Glycosyltransferase</keyword>
<reference evidence="3" key="1">
    <citation type="submission" date="2018-05" db="EMBL/GenBank/DDBJ databases">
        <authorList>
            <person name="Lanie J.A."/>
            <person name="Ng W.-L."/>
            <person name="Kazmierczak K.M."/>
            <person name="Andrzejewski T.M."/>
            <person name="Davidsen T.M."/>
            <person name="Wayne K.J."/>
            <person name="Tettelin H."/>
            <person name="Glass J.I."/>
            <person name="Rusch D."/>
            <person name="Podicherti R."/>
            <person name="Tsui H.-C.T."/>
            <person name="Winkler M.E."/>
        </authorList>
    </citation>
    <scope>NUCLEOTIDE SEQUENCE</scope>
</reference>
<feature type="non-terminal residue" evidence="3">
    <location>
        <position position="248"/>
    </location>
</feature>
<gene>
    <name evidence="3" type="ORF">METZ01_LOCUS272856</name>
</gene>
<dbReference type="Pfam" id="PF01075">
    <property type="entry name" value="Glyco_transf_9"/>
    <property type="match status" value="1"/>
</dbReference>
<dbReference type="InterPro" id="IPR051199">
    <property type="entry name" value="LPS_LOS_Heptosyltrfase"/>
</dbReference>
<organism evidence="3">
    <name type="scientific">marine metagenome</name>
    <dbReference type="NCBI Taxonomy" id="408172"/>
    <lineage>
        <taxon>unclassified sequences</taxon>
        <taxon>metagenomes</taxon>
        <taxon>ecological metagenomes</taxon>
    </lineage>
</organism>
<evidence type="ECO:0000313" key="3">
    <source>
        <dbReference type="EMBL" id="SVC20002.1"/>
    </source>
</evidence>
<dbReference type="GO" id="GO:0008713">
    <property type="term" value="F:ADP-heptose-lipopolysaccharide heptosyltransferase activity"/>
    <property type="evidence" value="ECO:0007669"/>
    <property type="project" value="TreeGrafter"/>
</dbReference>
<evidence type="ECO:0000256" key="2">
    <source>
        <dbReference type="ARBA" id="ARBA00022679"/>
    </source>
</evidence>